<dbReference type="AlphaFoldDB" id="A0A3B0U638"/>
<organism evidence="1">
    <name type="scientific">hydrothermal vent metagenome</name>
    <dbReference type="NCBI Taxonomy" id="652676"/>
    <lineage>
        <taxon>unclassified sequences</taxon>
        <taxon>metagenomes</taxon>
        <taxon>ecological metagenomes</taxon>
    </lineage>
</organism>
<evidence type="ECO:0000313" key="1">
    <source>
        <dbReference type="EMBL" id="VAW19949.1"/>
    </source>
</evidence>
<reference evidence="1" key="1">
    <citation type="submission" date="2018-06" db="EMBL/GenBank/DDBJ databases">
        <authorList>
            <person name="Zhirakovskaya E."/>
        </authorList>
    </citation>
    <scope>NUCLEOTIDE SEQUENCE</scope>
</reference>
<sequence length="47" mass="5766">MVRGELVDKSTNFQIRNFGKDTLLFSWIYEKYMFFWFFADLYGNKVV</sequence>
<proteinExistence type="predicted"/>
<protein>
    <submittedName>
        <fullName evidence="1">Uncharacterized protein</fullName>
    </submittedName>
</protein>
<accession>A0A3B0U638</accession>
<dbReference type="EMBL" id="UOEP01000109">
    <property type="protein sequence ID" value="VAW19949.1"/>
    <property type="molecule type" value="Genomic_DNA"/>
</dbReference>
<gene>
    <name evidence="1" type="ORF">MNBD_BACTEROID01-457</name>
</gene>
<name>A0A3B0U638_9ZZZZ</name>